<keyword evidence="11" id="KW-1015">Disulfide bond</keyword>
<keyword evidence="5" id="KW-0808">Transferase</keyword>
<evidence type="ECO:0000256" key="2">
    <source>
        <dbReference type="ARBA" id="ARBA00004922"/>
    </source>
</evidence>
<evidence type="ECO:0000256" key="10">
    <source>
        <dbReference type="ARBA" id="ARBA00023136"/>
    </source>
</evidence>
<evidence type="ECO:0000313" key="20">
    <source>
        <dbReference type="Proteomes" id="UP000314987"/>
    </source>
</evidence>
<comment type="subcellular location">
    <subcellularLocation>
        <location evidence="1">Golgi apparatus membrane</location>
        <topology evidence="1">Single-pass type II membrane protein</topology>
    </subcellularLocation>
</comment>
<dbReference type="FunFam" id="3.90.1480.20:FF:000013">
    <property type="entry name" value="ST6 N-acetylgalactosaminide alpha-2,6-sialyltransferase 1"/>
    <property type="match status" value="1"/>
</dbReference>
<dbReference type="PIRSF" id="PIRSF005557">
    <property type="entry name" value="Sialyl_trans"/>
    <property type="match status" value="1"/>
</dbReference>
<evidence type="ECO:0000256" key="15">
    <source>
        <dbReference type="ARBA" id="ARBA00050664"/>
    </source>
</evidence>
<reference evidence="19" key="2">
    <citation type="submission" date="2025-08" db="UniProtKB">
        <authorList>
            <consortium name="Ensembl"/>
        </authorList>
    </citation>
    <scope>IDENTIFICATION</scope>
</reference>
<comment type="catalytic activity">
    <reaction evidence="15">
        <text>a 3-O-[N-acetyl-alpha-neuraminyl-(2-&gt;3)-beta-D-galactosyl-(1-&gt;3)-N-acetyl-alpha-D-galactosaminyl]-L-threonyl-[protein] + CMP-N-acetyl-beta-neuraminate = a 3-O-{alpha-Neu5Ac-(2-&gt;3)-beta-D-Gal-(1-&gt;3)-[alpha-Neu5Ac-(2-&gt;6)]-alpha-D-GalNAc}-L-threonyl-[protein] + CMP + H(+)</text>
        <dbReference type="Rhea" id="RHEA:81659"/>
        <dbReference type="Rhea" id="RHEA-COMP:14417"/>
        <dbReference type="Rhea" id="RHEA-COMP:16763"/>
        <dbReference type="ChEBI" id="CHEBI:15378"/>
        <dbReference type="ChEBI" id="CHEBI:57812"/>
        <dbReference type="ChEBI" id="CHEBI:60377"/>
        <dbReference type="ChEBI" id="CHEBI:139598"/>
        <dbReference type="ChEBI" id="CHEBI:156398"/>
    </reaction>
    <physiologicalReaction direction="left-to-right" evidence="15">
        <dbReference type="Rhea" id="RHEA:81660"/>
    </physiologicalReaction>
</comment>
<evidence type="ECO:0000256" key="17">
    <source>
        <dbReference type="PIRSR" id="PIRSR005557-2"/>
    </source>
</evidence>
<dbReference type="Proteomes" id="UP000314987">
    <property type="component" value="Unassembled WGS sequence"/>
</dbReference>
<organism evidence="19 20">
    <name type="scientific">Vombatus ursinus</name>
    <name type="common">Common wombat</name>
    <dbReference type="NCBI Taxonomy" id="29139"/>
    <lineage>
        <taxon>Eukaryota</taxon>
        <taxon>Metazoa</taxon>
        <taxon>Chordata</taxon>
        <taxon>Craniata</taxon>
        <taxon>Vertebrata</taxon>
        <taxon>Euteleostomi</taxon>
        <taxon>Mammalia</taxon>
        <taxon>Metatheria</taxon>
        <taxon>Diprotodontia</taxon>
        <taxon>Vombatidae</taxon>
        <taxon>Vombatus</taxon>
    </lineage>
</organism>
<protein>
    <recommendedName>
        <fullName evidence="14">alpha-N-acetylgalactosaminide alpha-2,6-sialyltransferase</fullName>
        <ecNumber evidence="14">2.4.3.3</ecNumber>
    </recommendedName>
</protein>
<dbReference type="STRING" id="29139.ENSVURP00010013715"/>
<feature type="transmembrane region" description="Helical" evidence="18">
    <location>
        <begin position="15"/>
        <end position="37"/>
    </location>
</feature>
<evidence type="ECO:0000256" key="9">
    <source>
        <dbReference type="ARBA" id="ARBA00023034"/>
    </source>
</evidence>
<proteinExistence type="inferred from homology"/>
<evidence type="ECO:0000256" key="1">
    <source>
        <dbReference type="ARBA" id="ARBA00004323"/>
    </source>
</evidence>
<name>A0A4X2KWJ4_VOMUR</name>
<keyword evidence="9" id="KW-0333">Golgi apparatus</keyword>
<keyword evidence="6 18" id="KW-0812">Transmembrane</keyword>
<dbReference type="Ensembl" id="ENSVURT00010015614.1">
    <property type="protein sequence ID" value="ENSVURP00010013715.1"/>
    <property type="gene ID" value="ENSVURG00010010547.1"/>
</dbReference>
<keyword evidence="12" id="KW-0325">Glycoprotein</keyword>
<comment type="catalytic activity">
    <reaction evidence="16">
        <text>a 3-O-[N-acetyl-alpha-D-galactosaminyl]-L-threonyl-[protein] + CMP-N-acetyl-beta-neuraminate = a 3-O-[N-acetyl-alpha-neuraminosyl-(2-&gt;6)-N-acetyl-alpha-D-galactosaminyl]-L-threonyl-[protein] + CMP + H(+)</text>
        <dbReference type="Rhea" id="RHEA:81643"/>
        <dbReference type="Rhea" id="RHEA-COMP:11689"/>
        <dbReference type="Rhea" id="RHEA-COMP:19720"/>
        <dbReference type="ChEBI" id="CHEBI:15378"/>
        <dbReference type="ChEBI" id="CHEBI:57812"/>
        <dbReference type="ChEBI" id="CHEBI:60377"/>
        <dbReference type="ChEBI" id="CHEBI:87075"/>
        <dbReference type="ChEBI" id="CHEBI:231970"/>
    </reaction>
    <physiologicalReaction direction="left-to-right" evidence="16">
        <dbReference type="Rhea" id="RHEA:81644"/>
    </physiologicalReaction>
</comment>
<evidence type="ECO:0000256" key="4">
    <source>
        <dbReference type="ARBA" id="ARBA00022676"/>
    </source>
</evidence>
<evidence type="ECO:0000313" key="19">
    <source>
        <dbReference type="Ensembl" id="ENSVURP00010013715.1"/>
    </source>
</evidence>
<keyword evidence="8 18" id="KW-1133">Transmembrane helix</keyword>
<dbReference type="Gene3D" id="3.90.1480.20">
    <property type="entry name" value="Glycosyl transferase family 29"/>
    <property type="match status" value="1"/>
</dbReference>
<dbReference type="OMA" id="HWKRLCL"/>
<dbReference type="EC" id="2.4.3.3" evidence="14"/>
<evidence type="ECO:0000256" key="14">
    <source>
        <dbReference type="ARBA" id="ARBA00039109"/>
    </source>
</evidence>
<keyword evidence="4" id="KW-0328">Glycosyltransferase</keyword>
<gene>
    <name evidence="19" type="primary">ST6GALNAC2</name>
</gene>
<comment type="catalytic activity">
    <reaction evidence="13">
        <text>a beta-D-galactosyl-(1-&gt;3)-N-acetyl-alpha-D-galactosaminyl derivative + CMP-N-acetyl-beta-neuraminate = a beta-D-galactosyl-(1-&gt;3)-[N-acetyl-alpha-neuraminyl-(2-&gt;6)]-N-acetyl-alpha-D-galactosaminyl derivative + CMP + H(+)</text>
        <dbReference type="Rhea" id="RHEA:11136"/>
        <dbReference type="ChEBI" id="CHEBI:15378"/>
        <dbReference type="ChEBI" id="CHEBI:57812"/>
        <dbReference type="ChEBI" id="CHEBI:60377"/>
        <dbReference type="ChEBI" id="CHEBI:133470"/>
        <dbReference type="ChEBI" id="CHEBI:140764"/>
        <dbReference type="EC" id="2.4.3.3"/>
    </reaction>
    <physiologicalReaction direction="left-to-right" evidence="13">
        <dbReference type="Rhea" id="RHEA:11137"/>
    </physiologicalReaction>
</comment>
<keyword evidence="20" id="KW-1185">Reference proteome</keyword>
<reference evidence="20" key="1">
    <citation type="submission" date="2018-12" db="EMBL/GenBank/DDBJ databases">
        <authorList>
            <person name="Yazar S."/>
        </authorList>
    </citation>
    <scope>NUCLEOTIDE SEQUENCE [LARGE SCALE GENOMIC DNA]</scope>
</reference>
<evidence type="ECO:0000256" key="12">
    <source>
        <dbReference type="ARBA" id="ARBA00023180"/>
    </source>
</evidence>
<dbReference type="InterPro" id="IPR038578">
    <property type="entry name" value="GT29-like_sf"/>
</dbReference>
<keyword evidence="7" id="KW-0735">Signal-anchor</keyword>
<dbReference type="GeneTree" id="ENSGT00940000160433"/>
<dbReference type="PANTHER" id="PTHR45941:SF5">
    <property type="entry name" value="ALPHA-N-ACETYLGALACTOSAMINIDE ALPHA-2,6-SIALYLTRANSFERASE 2"/>
    <property type="match status" value="1"/>
</dbReference>
<evidence type="ECO:0000256" key="3">
    <source>
        <dbReference type="ARBA" id="ARBA00006003"/>
    </source>
</evidence>
<dbReference type="InterPro" id="IPR012163">
    <property type="entry name" value="Sialyl_trans"/>
</dbReference>
<comment type="pathway">
    <text evidence="2">Protein modification; protein glycosylation.</text>
</comment>
<evidence type="ECO:0000256" key="5">
    <source>
        <dbReference type="ARBA" id="ARBA00022679"/>
    </source>
</evidence>
<dbReference type="InterPro" id="IPR001675">
    <property type="entry name" value="Glyco_trans_29"/>
</dbReference>
<dbReference type="PANTHER" id="PTHR45941">
    <property type="entry name" value="ALPHA-N-ACETYLGALACTOSAMINIDE ALPHA-2,6-SIALYLTRANSFERASE 2-LIKE-RELATED"/>
    <property type="match status" value="1"/>
</dbReference>
<evidence type="ECO:0000256" key="6">
    <source>
        <dbReference type="ARBA" id="ARBA00022692"/>
    </source>
</evidence>
<evidence type="ECO:0000256" key="7">
    <source>
        <dbReference type="ARBA" id="ARBA00022968"/>
    </source>
</evidence>
<comment type="similarity">
    <text evidence="3">Belongs to the glycosyltransferase 29 family.</text>
</comment>
<evidence type="ECO:0000256" key="11">
    <source>
        <dbReference type="ARBA" id="ARBA00023157"/>
    </source>
</evidence>
<feature type="disulfide bond" evidence="17">
    <location>
        <begin position="153"/>
        <end position="319"/>
    </location>
</feature>
<dbReference type="AlphaFoldDB" id="A0A4X2KWJ4"/>
<sequence length="376" mass="43084">MELPWLGGMWIPSGMVLRVLLLLLSAVSSGLLFIFYYSANNLTNSPLQETRNTSSVSTNLWTRKHQPCNRPLVPATQQHYLFKYKFNFSIPVLLYGRLFTQELWDQLNQQNAPYGWRGLSYQAIASTMSLLNTSANAQLFDLSVKQHLGCIRCAVVGNGGILNGSRQGLQIDSHDFVFRLNGAVIKGYEEDVGTKTSFYGFTVNTMKNSLRAYRHLGFTSVPKHQDLHYIFIPSNMRDYLMLKSAILGVPVPEGHDKGDKPQTYFGPDISASKFKLLHPEFINYLKERFLKSDLINKKYGYLYMPSTGALMLLTALHTCDQVSAYGFITSNYQEFSDHYYERKKMPLVFYVNHDMRLESKLWKNLHDAGVMNLYQR</sequence>
<evidence type="ECO:0000256" key="8">
    <source>
        <dbReference type="ARBA" id="ARBA00022989"/>
    </source>
</evidence>
<evidence type="ECO:0000256" key="13">
    <source>
        <dbReference type="ARBA" id="ARBA00036348"/>
    </source>
</evidence>
<evidence type="ECO:0000256" key="18">
    <source>
        <dbReference type="SAM" id="Phobius"/>
    </source>
</evidence>
<dbReference type="GO" id="GO:0006493">
    <property type="term" value="P:protein O-linked glycosylation"/>
    <property type="evidence" value="ECO:0007669"/>
    <property type="project" value="Ensembl"/>
</dbReference>
<dbReference type="GO" id="GO:0000139">
    <property type="term" value="C:Golgi membrane"/>
    <property type="evidence" value="ECO:0007669"/>
    <property type="project" value="UniProtKB-SubCell"/>
</dbReference>
<reference evidence="19" key="3">
    <citation type="submission" date="2025-09" db="UniProtKB">
        <authorList>
            <consortium name="Ensembl"/>
        </authorList>
    </citation>
    <scope>IDENTIFICATION</scope>
</reference>
<evidence type="ECO:0000256" key="16">
    <source>
        <dbReference type="ARBA" id="ARBA00052285"/>
    </source>
</evidence>
<dbReference type="GO" id="GO:0001665">
    <property type="term" value="F:alpha-N-acetylgalactosaminide alpha-2,6-sialyltransferase activity"/>
    <property type="evidence" value="ECO:0007669"/>
    <property type="project" value="UniProtKB-EC"/>
</dbReference>
<dbReference type="Pfam" id="PF00777">
    <property type="entry name" value="Glyco_transf_29"/>
    <property type="match status" value="1"/>
</dbReference>
<accession>A0A4X2KWJ4</accession>
<keyword evidence="10 18" id="KW-0472">Membrane</keyword>